<proteinExistence type="predicted"/>
<dbReference type="Pfam" id="PF01098">
    <property type="entry name" value="FTSW_RODA_SPOVE"/>
    <property type="match status" value="1"/>
</dbReference>
<keyword evidence="3" id="KW-0133">Cell shape</keyword>
<keyword evidence="5 6" id="KW-0472">Membrane</keyword>
<accession>A0ABM8VIG8</accession>
<protein>
    <submittedName>
        <fullName evidence="7">Peptidoglycan glycosyltransferase MrdB</fullName>
        <ecNumber evidence="7">2.4.1.129</ecNumber>
    </submittedName>
</protein>
<feature type="transmembrane region" description="Helical" evidence="6">
    <location>
        <begin position="292"/>
        <end position="310"/>
    </location>
</feature>
<feature type="transmembrane region" description="Helical" evidence="6">
    <location>
        <begin position="372"/>
        <end position="391"/>
    </location>
</feature>
<keyword evidence="7" id="KW-0808">Transferase</keyword>
<evidence type="ECO:0000313" key="8">
    <source>
        <dbReference type="Proteomes" id="UP000730618"/>
    </source>
</evidence>
<evidence type="ECO:0000256" key="2">
    <source>
        <dbReference type="ARBA" id="ARBA00022692"/>
    </source>
</evidence>
<dbReference type="EMBL" id="CAJVCE010000008">
    <property type="protein sequence ID" value="CAG7644188.1"/>
    <property type="molecule type" value="Genomic_DNA"/>
</dbReference>
<evidence type="ECO:0000313" key="7">
    <source>
        <dbReference type="EMBL" id="CAG7644188.1"/>
    </source>
</evidence>
<evidence type="ECO:0000256" key="5">
    <source>
        <dbReference type="ARBA" id="ARBA00023136"/>
    </source>
</evidence>
<name>A0ABM8VIG8_9BACL</name>
<feature type="transmembrane region" description="Helical" evidence="6">
    <location>
        <begin position="213"/>
        <end position="239"/>
    </location>
</feature>
<feature type="transmembrane region" description="Helical" evidence="6">
    <location>
        <begin position="251"/>
        <end position="271"/>
    </location>
</feature>
<dbReference type="InterPro" id="IPR001182">
    <property type="entry name" value="FtsW/RodA"/>
</dbReference>
<dbReference type="Proteomes" id="UP000730618">
    <property type="component" value="Unassembled WGS sequence"/>
</dbReference>
<evidence type="ECO:0000256" key="3">
    <source>
        <dbReference type="ARBA" id="ARBA00022960"/>
    </source>
</evidence>
<comment type="subcellular location">
    <subcellularLocation>
        <location evidence="1">Membrane</location>
        <topology evidence="1">Multi-pass membrane protein</topology>
    </subcellularLocation>
</comment>
<evidence type="ECO:0000256" key="6">
    <source>
        <dbReference type="SAM" id="Phobius"/>
    </source>
</evidence>
<evidence type="ECO:0000256" key="4">
    <source>
        <dbReference type="ARBA" id="ARBA00022989"/>
    </source>
</evidence>
<reference evidence="7 8" key="1">
    <citation type="submission" date="2021-06" db="EMBL/GenBank/DDBJ databases">
        <authorList>
            <person name="Criscuolo A."/>
        </authorList>
    </citation>
    <scope>NUCLEOTIDE SEQUENCE [LARGE SCALE GENOMIC DNA]</scope>
    <source>
        <strain evidence="8">CIP 111802</strain>
    </source>
</reference>
<evidence type="ECO:0000256" key="1">
    <source>
        <dbReference type="ARBA" id="ARBA00004141"/>
    </source>
</evidence>
<feature type="transmembrane region" description="Helical" evidence="6">
    <location>
        <begin position="403"/>
        <end position="425"/>
    </location>
</feature>
<dbReference type="InterPro" id="IPR047928">
    <property type="entry name" value="Perm_prefix_1"/>
</dbReference>
<dbReference type="PANTHER" id="PTHR30474">
    <property type="entry name" value="CELL CYCLE PROTEIN"/>
    <property type="match status" value="1"/>
</dbReference>
<feature type="transmembrane region" description="Helical" evidence="6">
    <location>
        <begin position="81"/>
        <end position="101"/>
    </location>
</feature>
<keyword evidence="8" id="KW-1185">Reference proteome</keyword>
<keyword evidence="4 6" id="KW-1133">Transmembrane helix</keyword>
<sequence length="440" mass="48986">MIRDHEEVRRFLGEVCLHIKAREVHADIRKELLDHIEELTVEKEAEGFSREDSTRWAVSQMGDPAAIGSGLHKVHRPRMNWGLLLAALGFVLLGIFVMYMFELSVASEPSPYASYHFFLSKTAAVALGLLIMSFFYFWDYRKLYKWSWPIYGIVVTGMLYVLVFGNPINGARSYISFGRFAVDWMGVSPYLLIISATGILLSWRGKRSFCRSYLAFVIVPVFLLLSSPNLVAAVLYLTGYTAVYGAVSRRWFIAFAQTAGTFLAVAIPAVLTKQYIIKRLAAYWNPEADPTGAGYVAVQMKSAIQTGGWLGQGFASPLSRLPSIPNELVYVYVMYCFGWLAGAAVAVAVVYFIGRVVQSSKAVHEPYGKTMIIGITALLGFQMGYSVLMSFGLVPLTGMPFPFLSYGGSHLLAELAAIGIVLGIYRRKDLVRIKLEEQPY</sequence>
<dbReference type="GO" id="GO:0016757">
    <property type="term" value="F:glycosyltransferase activity"/>
    <property type="evidence" value="ECO:0007669"/>
    <property type="project" value="UniProtKB-KW"/>
</dbReference>
<keyword evidence="2 6" id="KW-0812">Transmembrane</keyword>
<dbReference type="RefSeq" id="WP_218099495.1">
    <property type="nucleotide sequence ID" value="NZ_CAJVCE010000008.1"/>
</dbReference>
<organism evidence="7 8">
    <name type="scientific">Paenibacillus allorhizosphaerae</name>
    <dbReference type="NCBI Taxonomy" id="2849866"/>
    <lineage>
        <taxon>Bacteria</taxon>
        <taxon>Bacillati</taxon>
        <taxon>Bacillota</taxon>
        <taxon>Bacilli</taxon>
        <taxon>Bacillales</taxon>
        <taxon>Paenibacillaceae</taxon>
        <taxon>Paenibacillus</taxon>
    </lineage>
</organism>
<keyword evidence="7" id="KW-0328">Glycosyltransferase</keyword>
<dbReference type="NCBIfam" id="NF038403">
    <property type="entry name" value="perm_prefix_1"/>
    <property type="match status" value="1"/>
</dbReference>
<comment type="caution">
    <text evidence="7">The sequence shown here is derived from an EMBL/GenBank/DDBJ whole genome shotgun (WGS) entry which is preliminary data.</text>
</comment>
<dbReference type="PANTHER" id="PTHR30474:SF1">
    <property type="entry name" value="PEPTIDOGLYCAN GLYCOSYLTRANSFERASE MRDB"/>
    <property type="match status" value="1"/>
</dbReference>
<feature type="transmembrane region" description="Helical" evidence="6">
    <location>
        <begin position="330"/>
        <end position="352"/>
    </location>
</feature>
<feature type="transmembrane region" description="Helical" evidence="6">
    <location>
        <begin position="150"/>
        <end position="168"/>
    </location>
</feature>
<gene>
    <name evidence="7" type="primary">mrdB</name>
    <name evidence="7" type="ORF">PAECIP111802_03176</name>
</gene>
<feature type="transmembrane region" description="Helical" evidence="6">
    <location>
        <begin position="180"/>
        <end position="201"/>
    </location>
</feature>
<feature type="transmembrane region" description="Helical" evidence="6">
    <location>
        <begin position="113"/>
        <end position="138"/>
    </location>
</feature>
<dbReference type="EC" id="2.4.1.129" evidence="7"/>